<protein>
    <submittedName>
        <fullName evidence="1">Uncharacterized protein</fullName>
    </submittedName>
</protein>
<dbReference type="Gene3D" id="3.30.310.10">
    <property type="entry name" value="TATA-Binding Protein"/>
    <property type="match status" value="1"/>
</dbReference>
<reference evidence="1" key="1">
    <citation type="journal article" date="2020" name="Nature">
        <title>Giant virus diversity and host interactions through global metagenomics.</title>
        <authorList>
            <person name="Schulz F."/>
            <person name="Roux S."/>
            <person name="Paez-Espino D."/>
            <person name="Jungbluth S."/>
            <person name="Walsh D.A."/>
            <person name="Denef V.J."/>
            <person name="McMahon K.D."/>
            <person name="Konstantinidis K.T."/>
            <person name="Eloe-Fadrosh E.A."/>
            <person name="Kyrpides N.C."/>
            <person name="Woyke T."/>
        </authorList>
    </citation>
    <scope>NUCLEOTIDE SEQUENCE</scope>
    <source>
        <strain evidence="1">GVMAG-S-1101164-67</strain>
    </source>
</reference>
<sequence>MSKPVDDEWMRFLATQGSTNIFGSAISTSAPKTLPPVVASMLTPPGFPNKEVSEEAPKCDELYISTKTKVLFLNQPIDIQTVFWNIPVIEYWRPMVGVVKKQMKFVAKTEEEYNTYREKLEGIPYYTENIIKQINNPQARRLKFKDERKLTIGISKKDIMNCRGKVKNAFYNCFAMILRSNYAGEFKEIHVKVFNTGKLEIPGILNAQLFTIVRNMILETLQPFISSELLFLENSQEDNVLINSNFNCGFYINREKLYSILRSDKYGIETAYDPCSYPGVKCKFYFNNDIGFDMALQNGRIQAYERNMKMSELDDNKKYTEVSFMIFRTGSCLIVGNCSESILMFIFGFIKNILKQEYEKIRVVSEEVIVKSKKSKLRKKNVTISNNYYVSDVNV</sequence>
<dbReference type="EMBL" id="MN740752">
    <property type="protein sequence ID" value="QHU10246.1"/>
    <property type="molecule type" value="Genomic_DNA"/>
</dbReference>
<organism evidence="1">
    <name type="scientific">viral metagenome</name>
    <dbReference type="NCBI Taxonomy" id="1070528"/>
    <lineage>
        <taxon>unclassified sequences</taxon>
        <taxon>metagenomes</taxon>
        <taxon>organismal metagenomes</taxon>
    </lineage>
</organism>
<name>A0A6C0JZJ3_9ZZZZ</name>
<dbReference type="SUPFAM" id="SSF55945">
    <property type="entry name" value="TATA-box binding protein-like"/>
    <property type="match status" value="1"/>
</dbReference>
<proteinExistence type="predicted"/>
<accession>A0A6C0JZJ3</accession>
<dbReference type="InterPro" id="IPR012295">
    <property type="entry name" value="TBP_dom_sf"/>
</dbReference>
<dbReference type="AlphaFoldDB" id="A0A6C0JZJ3"/>
<evidence type="ECO:0000313" key="1">
    <source>
        <dbReference type="EMBL" id="QHU10246.1"/>
    </source>
</evidence>